<organism evidence="2 3">
    <name type="scientific">Phascolomyces articulosus</name>
    <dbReference type="NCBI Taxonomy" id="60185"/>
    <lineage>
        <taxon>Eukaryota</taxon>
        <taxon>Fungi</taxon>
        <taxon>Fungi incertae sedis</taxon>
        <taxon>Mucoromycota</taxon>
        <taxon>Mucoromycotina</taxon>
        <taxon>Mucoromycetes</taxon>
        <taxon>Mucorales</taxon>
        <taxon>Lichtheimiaceae</taxon>
        <taxon>Phascolomyces</taxon>
    </lineage>
</organism>
<gene>
    <name evidence="2" type="ORF">BDA99DRAFT_573935</name>
</gene>
<accession>A0AAD5JVA0</accession>
<name>A0AAD5JVA0_9FUNG</name>
<keyword evidence="3" id="KW-1185">Reference proteome</keyword>
<comment type="caution">
    <text evidence="2">The sequence shown here is derived from an EMBL/GenBank/DDBJ whole genome shotgun (WGS) entry which is preliminary data.</text>
</comment>
<proteinExistence type="predicted"/>
<reference evidence="2" key="2">
    <citation type="submission" date="2023-02" db="EMBL/GenBank/DDBJ databases">
        <authorList>
            <consortium name="DOE Joint Genome Institute"/>
            <person name="Mondo S.J."/>
            <person name="Chang Y."/>
            <person name="Wang Y."/>
            <person name="Ahrendt S."/>
            <person name="Andreopoulos W."/>
            <person name="Barry K."/>
            <person name="Beard J."/>
            <person name="Benny G.L."/>
            <person name="Blankenship S."/>
            <person name="Bonito G."/>
            <person name="Cuomo C."/>
            <person name="Desiro A."/>
            <person name="Gervers K.A."/>
            <person name="Hundley H."/>
            <person name="Kuo A."/>
            <person name="LaButti K."/>
            <person name="Lang B.F."/>
            <person name="Lipzen A."/>
            <person name="O'Donnell K."/>
            <person name="Pangilinan J."/>
            <person name="Reynolds N."/>
            <person name="Sandor L."/>
            <person name="Smith M.W."/>
            <person name="Tsang A."/>
            <person name="Grigoriev I.V."/>
            <person name="Stajich J.E."/>
            <person name="Spatafora J.W."/>
        </authorList>
    </citation>
    <scope>NUCLEOTIDE SEQUENCE</scope>
    <source>
        <strain evidence="2">RSA 2281</strain>
    </source>
</reference>
<feature type="region of interest" description="Disordered" evidence="1">
    <location>
        <begin position="48"/>
        <end position="81"/>
    </location>
</feature>
<dbReference type="AlphaFoldDB" id="A0AAD5JVA0"/>
<dbReference type="Proteomes" id="UP001209540">
    <property type="component" value="Unassembled WGS sequence"/>
</dbReference>
<reference evidence="2" key="1">
    <citation type="journal article" date="2022" name="IScience">
        <title>Evolution of zygomycete secretomes and the origins of terrestrial fungal ecologies.</title>
        <authorList>
            <person name="Chang Y."/>
            <person name="Wang Y."/>
            <person name="Mondo S."/>
            <person name="Ahrendt S."/>
            <person name="Andreopoulos W."/>
            <person name="Barry K."/>
            <person name="Beard J."/>
            <person name="Benny G.L."/>
            <person name="Blankenship S."/>
            <person name="Bonito G."/>
            <person name="Cuomo C."/>
            <person name="Desiro A."/>
            <person name="Gervers K.A."/>
            <person name="Hundley H."/>
            <person name="Kuo A."/>
            <person name="LaButti K."/>
            <person name="Lang B.F."/>
            <person name="Lipzen A."/>
            <person name="O'Donnell K."/>
            <person name="Pangilinan J."/>
            <person name="Reynolds N."/>
            <person name="Sandor L."/>
            <person name="Smith M.E."/>
            <person name="Tsang A."/>
            <person name="Grigoriev I.V."/>
            <person name="Stajich J.E."/>
            <person name="Spatafora J.W."/>
        </authorList>
    </citation>
    <scope>NUCLEOTIDE SEQUENCE</scope>
    <source>
        <strain evidence="2">RSA 2281</strain>
    </source>
</reference>
<dbReference type="EMBL" id="JAIXMP010000022">
    <property type="protein sequence ID" value="KAI9255669.1"/>
    <property type="molecule type" value="Genomic_DNA"/>
</dbReference>
<feature type="compositionally biased region" description="Polar residues" evidence="1">
    <location>
        <begin position="59"/>
        <end position="81"/>
    </location>
</feature>
<sequence>MKSLTLNRVTFGLSLKQQIPLTQYLLYKYSQGTLLEITDPCILASNNSNNSKEQKTDKTNMTQQHSNSTTRNNQCNASSSTSPFPNYAIHFQQFNLKNTTENTFPFFKQFITDMQYCGSGPSQLTWLNISGGNRNRRKKKSKNFQPVHVDITWIEQVCPHLLDFTLVYGSLPKNDIKDKIRFKNKSQKQQLLLQNSTTPSFFYIALHRDDPISSPTAWFVQEFKKETVVVCDLECINRWQFSMFSWALRFYKDDLKLHCHSMPIKIYILHIT</sequence>
<evidence type="ECO:0000313" key="2">
    <source>
        <dbReference type="EMBL" id="KAI9255669.1"/>
    </source>
</evidence>
<evidence type="ECO:0000256" key="1">
    <source>
        <dbReference type="SAM" id="MobiDB-lite"/>
    </source>
</evidence>
<evidence type="ECO:0000313" key="3">
    <source>
        <dbReference type="Proteomes" id="UP001209540"/>
    </source>
</evidence>
<protein>
    <submittedName>
        <fullName evidence="2">Uncharacterized protein</fullName>
    </submittedName>
</protein>